<dbReference type="OrthoDB" id="2345161at2759"/>
<accession>A0A397SM71</accession>
<dbReference type="EMBL" id="QKYT01000442">
    <property type="protein sequence ID" value="RIA85185.1"/>
    <property type="molecule type" value="Genomic_DNA"/>
</dbReference>
<organism evidence="1 2">
    <name type="scientific">Glomus cerebriforme</name>
    <dbReference type="NCBI Taxonomy" id="658196"/>
    <lineage>
        <taxon>Eukaryota</taxon>
        <taxon>Fungi</taxon>
        <taxon>Fungi incertae sedis</taxon>
        <taxon>Mucoromycota</taxon>
        <taxon>Glomeromycotina</taxon>
        <taxon>Glomeromycetes</taxon>
        <taxon>Glomerales</taxon>
        <taxon>Glomeraceae</taxon>
        <taxon>Glomus</taxon>
    </lineage>
</organism>
<proteinExistence type="predicted"/>
<reference evidence="1 2" key="1">
    <citation type="submission" date="2018-06" db="EMBL/GenBank/DDBJ databases">
        <title>Comparative genomics reveals the genomic features of Rhizophagus irregularis, R. cerebriforme, R. diaphanum and Gigaspora rosea, and their symbiotic lifestyle signature.</title>
        <authorList>
            <person name="Morin E."/>
            <person name="San Clemente H."/>
            <person name="Chen E.C.H."/>
            <person name="De La Providencia I."/>
            <person name="Hainaut M."/>
            <person name="Kuo A."/>
            <person name="Kohler A."/>
            <person name="Murat C."/>
            <person name="Tang N."/>
            <person name="Roy S."/>
            <person name="Loubradou J."/>
            <person name="Henrissat B."/>
            <person name="Grigoriev I.V."/>
            <person name="Corradi N."/>
            <person name="Roux C."/>
            <person name="Martin F.M."/>
        </authorList>
    </citation>
    <scope>NUCLEOTIDE SEQUENCE [LARGE SCALE GENOMIC DNA]</scope>
    <source>
        <strain evidence="1 2">DAOM 227022</strain>
    </source>
</reference>
<comment type="caution">
    <text evidence="1">The sequence shown here is derived from an EMBL/GenBank/DDBJ whole genome shotgun (WGS) entry which is preliminary data.</text>
</comment>
<name>A0A397SM71_9GLOM</name>
<evidence type="ECO:0000313" key="2">
    <source>
        <dbReference type="Proteomes" id="UP000265703"/>
    </source>
</evidence>
<sequence>MQENYAILLKTFNSLDEKDWTGETAIFATTGWRSMMDRSGNRWCEDSSNHNGEWPVYLLLDKHPSSKKINNSRETNKISIQTSKSTVNLDNALGEKSFVSSHNGNNLFEIKLSEIPSESGEDFIWSINDKFQENQKKDNGNLTEVRLNEPALALGRGWESVDENGTLRSLQLCRNQRVASVIPVEARPFNKDAFNSYRKSKYNTAMQELLADDGTQYEEDLLVLLNLLKNKYPFHDETNKNILYDFEIRRFAEFYNITDFCPVLSCYDLIFWLKDLNGIIYMWSRIDESMILGGCNMKEALINFLFYQKNLYYIEEYTHELISVKKLKEEVDKCYEKGAIINNQKLCEYSKLHIKMP</sequence>
<dbReference type="Proteomes" id="UP000265703">
    <property type="component" value="Unassembled WGS sequence"/>
</dbReference>
<protein>
    <submittedName>
        <fullName evidence="1">Uncharacterized protein</fullName>
    </submittedName>
</protein>
<gene>
    <name evidence="1" type="ORF">C1645_741788</name>
</gene>
<dbReference type="STRING" id="658196.A0A397SM71"/>
<dbReference type="AlphaFoldDB" id="A0A397SM71"/>
<evidence type="ECO:0000313" key="1">
    <source>
        <dbReference type="EMBL" id="RIA85185.1"/>
    </source>
</evidence>
<keyword evidence="2" id="KW-1185">Reference proteome</keyword>